<organism evidence="3 4">
    <name type="scientific">Corynebacterium propinquum</name>
    <dbReference type="NCBI Taxonomy" id="43769"/>
    <lineage>
        <taxon>Bacteria</taxon>
        <taxon>Bacillati</taxon>
        <taxon>Actinomycetota</taxon>
        <taxon>Actinomycetes</taxon>
        <taxon>Mycobacteriales</taxon>
        <taxon>Corynebacteriaceae</taxon>
        <taxon>Corynebacterium</taxon>
    </lineage>
</organism>
<dbReference type="GO" id="GO:0019941">
    <property type="term" value="P:modification-dependent protein catabolic process"/>
    <property type="evidence" value="ECO:0007669"/>
    <property type="project" value="InterPro"/>
</dbReference>
<dbReference type="Pfam" id="PF03136">
    <property type="entry name" value="Pup_ligase"/>
    <property type="match status" value="1"/>
</dbReference>
<evidence type="ECO:0000313" key="3">
    <source>
        <dbReference type="EMBL" id="MDK4325474.1"/>
    </source>
</evidence>
<dbReference type="GO" id="GO:0070490">
    <property type="term" value="P:protein pupylation"/>
    <property type="evidence" value="ECO:0007669"/>
    <property type="project" value="TreeGrafter"/>
</dbReference>
<evidence type="ECO:0000256" key="2">
    <source>
        <dbReference type="PIRSR" id="PIRSR018077-1"/>
    </source>
</evidence>
<dbReference type="Proteomes" id="UP001226160">
    <property type="component" value="Unassembled WGS sequence"/>
</dbReference>
<accession>A0AAP4BUB6</accession>
<dbReference type="PIRSF" id="PIRSF018077">
    <property type="entry name" value="UCP018077"/>
    <property type="match status" value="1"/>
</dbReference>
<reference evidence="3" key="1">
    <citation type="submission" date="2023-05" db="EMBL/GenBank/DDBJ databases">
        <title>Metabolic capabilities are highly conserved among human nasal-associated Corynebacterium species in pangenomic analyses.</title>
        <authorList>
            <person name="Tran T.H."/>
            <person name="Roberts A.Q."/>
            <person name="Escapa I.F."/>
            <person name="Gao W."/>
            <person name="Conlan S."/>
            <person name="Kong H."/>
            <person name="Segre J.A."/>
            <person name="Kelly M.S."/>
            <person name="Lemon K.P."/>
        </authorList>
    </citation>
    <scope>NUCLEOTIDE SEQUENCE</scope>
    <source>
        <strain evidence="3">KPL2654</strain>
    </source>
</reference>
<feature type="active site" description="Proton acceptor" evidence="2">
    <location>
        <position position="97"/>
    </location>
</feature>
<comment type="similarity">
    <text evidence="1">Belongs to the Pup ligase/Pup deamidase family. Pup deamidase subfamily.</text>
</comment>
<proteinExistence type="inferred from homology"/>
<protein>
    <submittedName>
        <fullName evidence="3">Depupylase/deamidase Dop</fullName>
        <ecNumber evidence="3">3.5.1.119</ecNumber>
    </submittedName>
</protein>
<dbReference type="GO" id="GO:0005524">
    <property type="term" value="F:ATP binding"/>
    <property type="evidence" value="ECO:0007669"/>
    <property type="project" value="TreeGrafter"/>
</dbReference>
<evidence type="ECO:0000256" key="1">
    <source>
        <dbReference type="ARBA" id="ARBA00009114"/>
    </source>
</evidence>
<dbReference type="InterPro" id="IPR004347">
    <property type="entry name" value="Pup_ligase/deamidase"/>
</dbReference>
<dbReference type="GO" id="GO:0016811">
    <property type="term" value="F:hydrolase activity, acting on carbon-nitrogen (but not peptide) bonds, in linear amides"/>
    <property type="evidence" value="ECO:0007669"/>
    <property type="project" value="InterPro"/>
</dbReference>
<name>A0AAP4BUB6_9CORY</name>
<evidence type="ECO:0000313" key="4">
    <source>
        <dbReference type="Proteomes" id="UP001226160"/>
    </source>
</evidence>
<dbReference type="PANTHER" id="PTHR42307:SF2">
    <property type="entry name" value="PUP DEAMIDASE_DEPUPYLASE"/>
    <property type="match status" value="1"/>
</dbReference>
<keyword evidence="3" id="KW-0378">Hydrolase</keyword>
<dbReference type="NCBIfam" id="TIGR03688">
    <property type="entry name" value="depupylase_Dop"/>
    <property type="match status" value="1"/>
</dbReference>
<dbReference type="EMBL" id="JASNVP010000002">
    <property type="protein sequence ID" value="MDK4325474.1"/>
    <property type="molecule type" value="Genomic_DNA"/>
</dbReference>
<sequence>MNSNQNFHRFMGTETEYGISTPTQPKLSPIVTSTHAVVSYALRNIGTRSRWDFAAEHPTRDTRGGDRQRYRTGSMVDPETLGVANVVTHSGARFYVDHAHPEYSSPECSDAWQAMIYDQAGDRIALQAINDVATFAESGTSALANHGACPPLKIYKNNVDGKGASYGSHENYLYPRTTDFAAIADGLIPFFVTRIIMIGAGRVGLGQRGETPGFQISQRADYIEQEISLETTLNRGLINTRDEPHTDAETHGRLHVITGDANMSQTATLLKLGTTALVLDAIDAGVNFTDLRPADPVAEISAVSHDLSLTHKITLADGSRATAIEIQREYLKRVRDIATTDTATGPSAVETKVLELWEEVLDLLADDPLSTCHLLDWTAKYALIKGYLDRGVAVNDPKIALIDLQYTDVDPAKSLYHALVRKGRMRTLASEDDINAAMAMPPAESRAWTRGRMIERFADELVAANWQELHFADAESPGGEIFVDLTDLTRLNKAAAEDIISSSANAPEAARRLNHVQKTD</sequence>
<dbReference type="AlphaFoldDB" id="A0AAP4BUB6"/>
<comment type="caution">
    <text evidence="3">The sequence shown here is derived from an EMBL/GenBank/DDBJ whole genome shotgun (WGS) entry which is preliminary data.</text>
</comment>
<dbReference type="InterPro" id="IPR022366">
    <property type="entry name" value="Pup_deamidase"/>
</dbReference>
<dbReference type="PANTHER" id="PTHR42307">
    <property type="entry name" value="PUP DEAMIDASE/DEPUPYLASE"/>
    <property type="match status" value="1"/>
</dbReference>
<dbReference type="GO" id="GO:0008233">
    <property type="term" value="F:peptidase activity"/>
    <property type="evidence" value="ECO:0007669"/>
    <property type="project" value="InterPro"/>
</dbReference>
<dbReference type="EC" id="3.5.1.119" evidence="3"/>
<dbReference type="GO" id="GO:0010498">
    <property type="term" value="P:proteasomal protein catabolic process"/>
    <property type="evidence" value="ECO:0007669"/>
    <property type="project" value="InterPro"/>
</dbReference>
<gene>
    <name evidence="3" type="primary">dop</name>
    <name evidence="3" type="ORF">QPX54_02960</name>
</gene>